<feature type="region of interest" description="Disordered" evidence="1">
    <location>
        <begin position="1"/>
        <end position="52"/>
    </location>
</feature>
<proteinExistence type="predicted"/>
<keyword evidence="3" id="KW-1185">Reference proteome</keyword>
<organism evidence="2 3">
    <name type="scientific">Angomonas deanei</name>
    <dbReference type="NCBI Taxonomy" id="59799"/>
    <lineage>
        <taxon>Eukaryota</taxon>
        <taxon>Discoba</taxon>
        <taxon>Euglenozoa</taxon>
        <taxon>Kinetoplastea</taxon>
        <taxon>Metakinetoplastina</taxon>
        <taxon>Trypanosomatida</taxon>
        <taxon>Trypanosomatidae</taxon>
        <taxon>Strigomonadinae</taxon>
        <taxon>Angomonas</taxon>
    </lineage>
</organism>
<evidence type="ECO:0000256" key="1">
    <source>
        <dbReference type="SAM" id="MobiDB-lite"/>
    </source>
</evidence>
<feature type="compositionally biased region" description="Polar residues" evidence="1">
    <location>
        <begin position="90"/>
        <end position="102"/>
    </location>
</feature>
<sequence>MSENSSRSQSPRFALSPRVVLPPTRGSSPRSGSEDNRTTPHTNNNVNHTALFPVKKMSMQDAREALLLYGLGKSPTGSMAVTSPEDGLGLNTSSPFMNSVQRPSDAGSEGDTGVHQSNYILPCSLAPPSRGPTPPLTPGGPVRRYNFHSAVFPPEEKQNSGKSPLWRAPKLDERGSKNNSLSSDKIVPNHSYMPLSLFPNSNRDNTDEL</sequence>
<protein>
    <submittedName>
        <fullName evidence="2">Uncharacterized protein</fullName>
    </submittedName>
</protein>
<evidence type="ECO:0000313" key="2">
    <source>
        <dbReference type="EMBL" id="CAD2213968.1"/>
    </source>
</evidence>
<feature type="compositionally biased region" description="Polar residues" evidence="1">
    <location>
        <begin position="1"/>
        <end position="11"/>
    </location>
</feature>
<feature type="compositionally biased region" description="Pro residues" evidence="1">
    <location>
        <begin position="129"/>
        <end position="138"/>
    </location>
</feature>
<reference evidence="2 3" key="1">
    <citation type="submission" date="2020-08" db="EMBL/GenBank/DDBJ databases">
        <authorList>
            <person name="Newling K."/>
            <person name="Davey J."/>
            <person name="Forrester S."/>
        </authorList>
    </citation>
    <scope>NUCLEOTIDE SEQUENCE [LARGE SCALE GENOMIC DNA]</scope>
    <source>
        <strain evidence="3">Crithidia deanei Carvalho (ATCC PRA-265)</strain>
    </source>
</reference>
<dbReference type="Proteomes" id="UP000515908">
    <property type="component" value="Chromosome 02"/>
</dbReference>
<dbReference type="EMBL" id="LR877146">
    <property type="protein sequence ID" value="CAD2213968.1"/>
    <property type="molecule type" value="Genomic_DNA"/>
</dbReference>
<name>A0A7G2C2E3_9TRYP</name>
<feature type="compositionally biased region" description="Low complexity" evidence="1">
    <location>
        <begin position="39"/>
        <end position="49"/>
    </location>
</feature>
<gene>
    <name evidence="2" type="ORF">ADEAN_000141200</name>
</gene>
<evidence type="ECO:0000313" key="3">
    <source>
        <dbReference type="Proteomes" id="UP000515908"/>
    </source>
</evidence>
<feature type="region of interest" description="Disordered" evidence="1">
    <location>
        <begin position="73"/>
        <end position="209"/>
    </location>
</feature>
<dbReference type="AlphaFoldDB" id="A0A7G2C2E3"/>
<dbReference type="VEuPathDB" id="TriTrypDB:ADEAN_000141200"/>
<feature type="compositionally biased region" description="Low complexity" evidence="1">
    <location>
        <begin position="22"/>
        <end position="31"/>
    </location>
</feature>
<accession>A0A7G2C2E3</accession>